<dbReference type="EMBL" id="JAQIZT010000003">
    <property type="protein sequence ID" value="KAJ7002532.1"/>
    <property type="molecule type" value="Genomic_DNA"/>
</dbReference>
<feature type="domain" description="Amine oxidase" evidence="4">
    <location>
        <begin position="747"/>
        <end position="1257"/>
    </location>
</feature>
<dbReference type="SUPFAM" id="SSF51905">
    <property type="entry name" value="FAD/NAD(P)-binding domain"/>
    <property type="match status" value="1"/>
</dbReference>
<sequence length="1299" mass="142827">MKVGQSDKTKVVVRHLPPGVSQPMFVEQIDLAFSGRYNWLSFRPGKSSQKHQSFSRAYIDFKRPEDVIDFAEFFNGHLFVNEKGTQFKAIVEYAPSQHVPKQWSKKDGREGTILKDPEYLEFLEFIAKPVENLPSAEIQLERREAERSGVAKDAPIVTPLMDFIRQKRAAKSGPRRILSNGKPSRRAGGSGSRSSSSSKRGSEKKRASTTMYVLRDTAKGTSGKEKSIYAQVPKLDDRQLSKAVTLGSGSGTEVSEEETAVSGITDTGKKKILLLKGKEKEISLQQSISPSDRNIISSTTLKSQRHESSGRAIKSILLHKDSRRIQSSGVQSEPQMQTSNLEKDKRPPRPPHALVLKDANGTPDDKVVGNDLHGFPNEKQERRTRNKDRPDRVVWTLRRSEGSYASDESLSSSASLSTQSGLDSSQVNHGDVKADTLNLRSGEVKALGSGRSNHSSLDNGSHKHSGRRGPPHPVRDADGSTVEGKTLKRGGASGLLTEFTEASVGSEVQFWFLVFLKCGMLSISEILEDAVAVCWRLSLSVRQMIRCEVSAVEKFLPGCPLTGFYSTKQPFVSSFLPLIGYRDILYFYRASYTPDLVEEKQMWVFCKKLGHCSLPDQQEVLCGGDRTPGGYEASFSSNGLLYLKMPLHAFGSLFRAESKTEMESFFSSSLFKSYSSRAPEMTFSVFPNRSHFLSFNSESPPTLKKPVFARTSSNAQSPSSAGSLLVNDYKPFPGKPEADVVVIGSGIGGLCCAGLLARYQQDVLVLESHDRPGGAAHSFEIKGYKFDSGPSLFSGFQSRGPQANPLAQVLDALGESIPCVNYDSWMVYVPEGEFLSRIGPTEFYKVGFDHYHVKIAVPFQDLEKYAGPNAVQEWKKLLDAILPLSSAAMALPPLSIRGDFGVLSTAAARYAPSLLKSFLQMGPQGALGATKLLRPFSEIIDSLELKDPFIRNWVDLLAFLLAGVKSNGILSAEMIYMFAEWYKPGCSLEYPLHGTGALVDALVRGLQKFGGRLSLRSHVEEIVVENNRATGVKLRSGQFIRAKKAVISNASMWDTSNLLPKEVLPKSYLDRINTTPQCESFMHLHLGFDAECIQKDLGIHHIVVNDWSGGVDADQNVVLISVPSVLSPDLAPPGKHLLHAYTPGTEPFELWEGLDRRSAEYKQLKAERSEVMWRAVERALGPGFSREKCEVKLVGTPLTHKRFLRRNRGTYGPAIEAGKNTFPGHSTPISQLYCCGDSTFPGIGVPAVAASGAIVANSLVSVLMQALTPMHAWREEEGLVTQEHNCPMKVTLVGSIQKS</sequence>
<feature type="region of interest" description="Disordered" evidence="3">
    <location>
        <begin position="246"/>
        <end position="265"/>
    </location>
</feature>
<organism evidence="6 7">
    <name type="scientific">Populus alba x Populus x berolinensis</name>
    <dbReference type="NCBI Taxonomy" id="444605"/>
    <lineage>
        <taxon>Eukaryota</taxon>
        <taxon>Viridiplantae</taxon>
        <taxon>Streptophyta</taxon>
        <taxon>Embryophyta</taxon>
        <taxon>Tracheophyta</taxon>
        <taxon>Spermatophyta</taxon>
        <taxon>Magnoliopsida</taxon>
        <taxon>eudicotyledons</taxon>
        <taxon>Gunneridae</taxon>
        <taxon>Pentapetalae</taxon>
        <taxon>rosids</taxon>
        <taxon>fabids</taxon>
        <taxon>Malpighiales</taxon>
        <taxon>Salicaceae</taxon>
        <taxon>Saliceae</taxon>
        <taxon>Populus</taxon>
    </lineage>
</organism>
<evidence type="ECO:0000256" key="3">
    <source>
        <dbReference type="SAM" id="MobiDB-lite"/>
    </source>
</evidence>
<dbReference type="InterPro" id="IPR012677">
    <property type="entry name" value="Nucleotide-bd_a/b_plait_sf"/>
</dbReference>
<dbReference type="CDD" id="cd12455">
    <property type="entry name" value="RRM_like_Smg4_UPF3"/>
    <property type="match status" value="1"/>
</dbReference>
<keyword evidence="7" id="KW-1185">Reference proteome</keyword>
<dbReference type="InterPro" id="IPR005120">
    <property type="entry name" value="UPF3_dom"/>
</dbReference>
<comment type="caution">
    <text evidence="6">The sequence shown here is derived from an EMBL/GenBank/DDBJ whole genome shotgun (WGS) entry which is preliminary data.</text>
</comment>
<proteinExistence type="inferred from homology"/>
<dbReference type="InterPro" id="IPR036188">
    <property type="entry name" value="FAD/NAD-bd_sf"/>
</dbReference>
<dbReference type="GO" id="GO:0016116">
    <property type="term" value="P:carotenoid metabolic process"/>
    <property type="evidence" value="ECO:0007669"/>
    <property type="project" value="InterPro"/>
</dbReference>
<dbReference type="PANTHER" id="PTHR46313:SF1">
    <property type="entry name" value="FAD_NAD(P)-BINDING OXIDOREDUCTASE FAMILY PROTEIN"/>
    <property type="match status" value="1"/>
</dbReference>
<feature type="domain" description="UPF3" evidence="5">
    <location>
        <begin position="7"/>
        <end position="169"/>
    </location>
</feature>
<dbReference type="Gene3D" id="3.50.50.60">
    <property type="entry name" value="FAD/NAD(P)-binding domain"/>
    <property type="match status" value="2"/>
</dbReference>
<dbReference type="Pfam" id="PF01593">
    <property type="entry name" value="Amino_oxidase"/>
    <property type="match status" value="1"/>
</dbReference>
<dbReference type="InterPro" id="IPR035979">
    <property type="entry name" value="RBD_domain_sf"/>
</dbReference>
<gene>
    <name evidence="6" type="ORF">NC653_007886</name>
</gene>
<name>A0AAD6R6F2_9ROSI</name>
<accession>A0AAD6R6F2</accession>
<dbReference type="InterPro" id="IPR045892">
    <property type="entry name" value="CrtISO-like"/>
</dbReference>
<dbReference type="Pfam" id="PF03467">
    <property type="entry name" value="Smg4_UPF3"/>
    <property type="match status" value="1"/>
</dbReference>
<dbReference type="PANTHER" id="PTHR46313">
    <property type="match status" value="1"/>
</dbReference>
<reference evidence="6" key="1">
    <citation type="journal article" date="2023" name="Mol. Ecol. Resour.">
        <title>Chromosome-level genome assembly of a triploid poplar Populus alba 'Berolinensis'.</title>
        <authorList>
            <person name="Chen S."/>
            <person name="Yu Y."/>
            <person name="Wang X."/>
            <person name="Wang S."/>
            <person name="Zhang T."/>
            <person name="Zhou Y."/>
            <person name="He R."/>
            <person name="Meng N."/>
            <person name="Wang Y."/>
            <person name="Liu W."/>
            <person name="Liu Z."/>
            <person name="Liu J."/>
            <person name="Guo Q."/>
            <person name="Huang H."/>
            <person name="Sederoff R.R."/>
            <person name="Wang G."/>
            <person name="Qu G."/>
            <person name="Chen S."/>
        </authorList>
    </citation>
    <scope>NUCLEOTIDE SEQUENCE</scope>
    <source>
        <strain evidence="6">SC-2020</strain>
    </source>
</reference>
<evidence type="ECO:0000256" key="2">
    <source>
        <dbReference type="ARBA" id="ARBA00023161"/>
    </source>
</evidence>
<evidence type="ECO:0000256" key="1">
    <source>
        <dbReference type="ARBA" id="ARBA00005991"/>
    </source>
</evidence>
<dbReference type="Gene3D" id="3.30.70.330">
    <property type="match status" value="1"/>
</dbReference>
<protein>
    <submittedName>
        <fullName evidence="6">Uncharacterized protein</fullName>
    </submittedName>
</protein>
<feature type="compositionally biased region" description="Basic and acidic residues" evidence="3">
    <location>
        <begin position="376"/>
        <end position="392"/>
    </location>
</feature>
<comment type="similarity">
    <text evidence="1">Belongs to the RENT3 family.</text>
</comment>
<dbReference type="GO" id="GO:0016491">
    <property type="term" value="F:oxidoreductase activity"/>
    <property type="evidence" value="ECO:0007669"/>
    <property type="project" value="InterPro"/>
</dbReference>
<feature type="region of interest" description="Disordered" evidence="3">
    <location>
        <begin position="319"/>
        <end position="486"/>
    </location>
</feature>
<feature type="compositionally biased region" description="Polar residues" evidence="3">
    <location>
        <begin position="325"/>
        <end position="340"/>
    </location>
</feature>
<dbReference type="GO" id="GO:0000184">
    <property type="term" value="P:nuclear-transcribed mRNA catabolic process, nonsense-mediated decay"/>
    <property type="evidence" value="ECO:0007669"/>
    <property type="project" value="UniProtKB-KW"/>
</dbReference>
<evidence type="ECO:0000259" key="4">
    <source>
        <dbReference type="Pfam" id="PF01593"/>
    </source>
</evidence>
<dbReference type="FunFam" id="3.30.70.330:FF:000255">
    <property type="entry name" value="Regulator of nonsense transcripts UPF3"/>
    <property type="match status" value="1"/>
</dbReference>
<evidence type="ECO:0000313" key="7">
    <source>
        <dbReference type="Proteomes" id="UP001164929"/>
    </source>
</evidence>
<feature type="region of interest" description="Disordered" evidence="3">
    <location>
        <begin position="168"/>
        <end position="210"/>
    </location>
</feature>
<feature type="compositionally biased region" description="Low complexity" evidence="3">
    <location>
        <begin position="402"/>
        <end position="426"/>
    </location>
</feature>
<dbReference type="GO" id="GO:0003676">
    <property type="term" value="F:nucleic acid binding"/>
    <property type="evidence" value="ECO:0007669"/>
    <property type="project" value="InterPro"/>
</dbReference>
<feature type="compositionally biased region" description="Polar residues" evidence="3">
    <location>
        <begin position="450"/>
        <end position="459"/>
    </location>
</feature>
<evidence type="ECO:0000259" key="5">
    <source>
        <dbReference type="Pfam" id="PF03467"/>
    </source>
</evidence>
<evidence type="ECO:0000313" key="6">
    <source>
        <dbReference type="EMBL" id="KAJ7002532.1"/>
    </source>
</evidence>
<keyword evidence="2" id="KW-0866">Nonsense-mediated mRNA decay</keyword>
<dbReference type="InterPro" id="IPR002937">
    <property type="entry name" value="Amino_oxidase"/>
</dbReference>
<dbReference type="SUPFAM" id="SSF54928">
    <property type="entry name" value="RNA-binding domain, RBD"/>
    <property type="match status" value="1"/>
</dbReference>
<dbReference type="Proteomes" id="UP001164929">
    <property type="component" value="Chromosome 3"/>
</dbReference>